<feature type="compositionally biased region" description="Basic and acidic residues" evidence="1">
    <location>
        <begin position="399"/>
        <end position="410"/>
    </location>
</feature>
<dbReference type="Pfam" id="PF04311">
    <property type="entry name" value="DUF459"/>
    <property type="match status" value="1"/>
</dbReference>
<dbReference type="Gene3D" id="3.40.50.1110">
    <property type="entry name" value="SGNH hydrolase"/>
    <property type="match status" value="1"/>
</dbReference>
<dbReference type="InterPro" id="IPR007407">
    <property type="entry name" value="DUF459"/>
</dbReference>
<feature type="compositionally biased region" description="Low complexity" evidence="1">
    <location>
        <begin position="74"/>
        <end position="85"/>
    </location>
</feature>
<evidence type="ECO:0000313" key="4">
    <source>
        <dbReference type="Proteomes" id="UP001205890"/>
    </source>
</evidence>
<keyword evidence="4" id="KW-1185">Reference proteome</keyword>
<feature type="region of interest" description="Disordered" evidence="1">
    <location>
        <begin position="61"/>
        <end position="85"/>
    </location>
</feature>
<gene>
    <name evidence="3" type="ORF">NK718_14555</name>
</gene>
<feature type="chain" id="PRO_5047214860" evidence="2">
    <location>
        <begin position="26"/>
        <end position="416"/>
    </location>
</feature>
<dbReference type="RefSeq" id="WP_254743660.1">
    <property type="nucleotide sequence ID" value="NZ_JANCLU010000014.1"/>
</dbReference>
<dbReference type="SUPFAM" id="SSF52266">
    <property type="entry name" value="SGNH hydrolase"/>
    <property type="match status" value="1"/>
</dbReference>
<keyword evidence="2" id="KW-0732">Signal</keyword>
<feature type="region of interest" description="Disordered" evidence="1">
    <location>
        <begin position="386"/>
        <end position="416"/>
    </location>
</feature>
<feature type="compositionally biased region" description="Pro residues" evidence="1">
    <location>
        <begin position="61"/>
        <end position="71"/>
    </location>
</feature>
<evidence type="ECO:0000256" key="1">
    <source>
        <dbReference type="SAM" id="MobiDB-lite"/>
    </source>
</evidence>
<accession>A0ABT1LE14</accession>
<protein>
    <submittedName>
        <fullName evidence="3">DUF459 domain-containing protein</fullName>
    </submittedName>
</protein>
<comment type="caution">
    <text evidence="3">The sequence shown here is derived from an EMBL/GenBank/DDBJ whole genome shotgun (WGS) entry which is preliminary data.</text>
</comment>
<organism evidence="3 4">
    <name type="scientific">Alsobacter ponti</name>
    <dbReference type="NCBI Taxonomy" id="2962936"/>
    <lineage>
        <taxon>Bacteria</taxon>
        <taxon>Pseudomonadati</taxon>
        <taxon>Pseudomonadota</taxon>
        <taxon>Alphaproteobacteria</taxon>
        <taxon>Hyphomicrobiales</taxon>
        <taxon>Alsobacteraceae</taxon>
        <taxon>Alsobacter</taxon>
    </lineage>
</organism>
<proteinExistence type="predicted"/>
<reference evidence="3 4" key="1">
    <citation type="submission" date="2022-07" db="EMBL/GenBank/DDBJ databases">
        <authorList>
            <person name="Li W.-J."/>
            <person name="Deng Q.-Q."/>
        </authorList>
    </citation>
    <scope>NUCLEOTIDE SEQUENCE [LARGE SCALE GENOMIC DNA]</scope>
    <source>
        <strain evidence="3 4">SYSU M60028</strain>
    </source>
</reference>
<feature type="signal peptide" evidence="2">
    <location>
        <begin position="1"/>
        <end position="25"/>
    </location>
</feature>
<dbReference type="CDD" id="cd01829">
    <property type="entry name" value="SGNH_hydrolase_peri2"/>
    <property type="match status" value="1"/>
</dbReference>
<evidence type="ECO:0000256" key="2">
    <source>
        <dbReference type="SAM" id="SignalP"/>
    </source>
</evidence>
<dbReference type="EMBL" id="JANCLU010000014">
    <property type="protein sequence ID" value="MCP8939747.1"/>
    <property type="molecule type" value="Genomic_DNA"/>
</dbReference>
<name>A0ABT1LE14_9HYPH</name>
<dbReference type="Proteomes" id="UP001205890">
    <property type="component" value="Unassembled WGS sequence"/>
</dbReference>
<evidence type="ECO:0000313" key="3">
    <source>
        <dbReference type="EMBL" id="MCP8939747.1"/>
    </source>
</evidence>
<dbReference type="InterPro" id="IPR036514">
    <property type="entry name" value="SGNH_hydro_sf"/>
</dbReference>
<sequence length="416" mass="44695">MNLFRLARFAVLALLLVAAGSARLAAQQPPRPPANVYPQREAAPEFRNPISDLLRLFSPAPPPPPVAAPRPAPRRAAPPVVVTDTPSPPKVDASVFIVVMGDTLGELLANGLAEAFDTNPDVEVVRRTRNNSGLVREDFYDWRKAAREIASGDKITQAVMMVGSNDRQAIRMPGGVTLDVLSEPWREAYGARVEEIARAFTERNIPLFWVGLPIMQNARMSADMLAINDIARARVQKAGGVFVDIWEAFADSENRYTVSGPALTGETVRLRAGDGVHFTRLGARKAAHFVETQIRSLLENRPPAPVIAVPSPETSEPSPDAALEPGGIERLIDEAARRGLEGLPPLPIAIPVKPVAGPILPLNQPESAPGARLLTGGVARGASEAGRLADQVLAQGRTPEAKPGRADDFRWPPPEP</sequence>